<evidence type="ECO:0000313" key="1">
    <source>
        <dbReference type="EMBL" id="OQV16284.1"/>
    </source>
</evidence>
<organism evidence="1 2">
    <name type="scientific">Hypsibius exemplaris</name>
    <name type="common">Freshwater tardigrade</name>
    <dbReference type="NCBI Taxonomy" id="2072580"/>
    <lineage>
        <taxon>Eukaryota</taxon>
        <taxon>Metazoa</taxon>
        <taxon>Ecdysozoa</taxon>
        <taxon>Tardigrada</taxon>
        <taxon>Eutardigrada</taxon>
        <taxon>Parachela</taxon>
        <taxon>Hypsibioidea</taxon>
        <taxon>Hypsibiidae</taxon>
        <taxon>Hypsibius</taxon>
    </lineage>
</organism>
<protein>
    <submittedName>
        <fullName evidence="1">Uncharacterized protein</fullName>
    </submittedName>
</protein>
<comment type="caution">
    <text evidence="1">The sequence shown here is derived from an EMBL/GenBank/DDBJ whole genome shotgun (WGS) entry which is preliminary data.</text>
</comment>
<gene>
    <name evidence="1" type="ORF">BV898_09592</name>
</gene>
<proteinExistence type="predicted"/>
<keyword evidence="2" id="KW-1185">Reference proteome</keyword>
<evidence type="ECO:0000313" key="2">
    <source>
        <dbReference type="Proteomes" id="UP000192578"/>
    </source>
</evidence>
<accession>A0A1W0WM54</accession>
<sequence length="84" mass="9314">MATLPDFVALYTLDHIVDLNGVQLELELELVSFGSRLSIALSGKCDYGKQQQLKPAYLFIPGFTYHLTTPFHSNLATTNTGGFY</sequence>
<dbReference type="EMBL" id="MTYJ01000076">
    <property type="protein sequence ID" value="OQV16284.1"/>
    <property type="molecule type" value="Genomic_DNA"/>
</dbReference>
<dbReference type="AlphaFoldDB" id="A0A1W0WM54"/>
<name>A0A1W0WM54_HYPEX</name>
<reference evidence="2" key="1">
    <citation type="submission" date="2017-01" db="EMBL/GenBank/DDBJ databases">
        <title>Comparative genomics of anhydrobiosis in the tardigrade Hypsibius dujardini.</title>
        <authorList>
            <person name="Yoshida Y."/>
            <person name="Koutsovoulos G."/>
            <person name="Laetsch D."/>
            <person name="Stevens L."/>
            <person name="Kumar S."/>
            <person name="Horikawa D."/>
            <person name="Ishino K."/>
            <person name="Komine S."/>
            <person name="Tomita M."/>
            <person name="Blaxter M."/>
            <person name="Arakawa K."/>
        </authorList>
    </citation>
    <scope>NUCLEOTIDE SEQUENCE [LARGE SCALE GENOMIC DNA]</scope>
    <source>
        <strain evidence="2">Z151</strain>
    </source>
</reference>
<dbReference type="Proteomes" id="UP000192578">
    <property type="component" value="Unassembled WGS sequence"/>
</dbReference>